<comment type="caution">
    <text evidence="1">The sequence shown here is derived from an EMBL/GenBank/DDBJ whole genome shotgun (WGS) entry which is preliminary data.</text>
</comment>
<dbReference type="Proteomes" id="UP000708208">
    <property type="component" value="Unassembled WGS sequence"/>
</dbReference>
<keyword evidence="2" id="KW-1185">Reference proteome</keyword>
<accession>A0A8J2KLP1</accession>
<reference evidence="1" key="1">
    <citation type="submission" date="2021-06" db="EMBL/GenBank/DDBJ databases">
        <authorList>
            <person name="Hodson N. C."/>
            <person name="Mongue J. A."/>
            <person name="Jaron S. K."/>
        </authorList>
    </citation>
    <scope>NUCLEOTIDE SEQUENCE</scope>
</reference>
<evidence type="ECO:0000313" key="2">
    <source>
        <dbReference type="Proteomes" id="UP000708208"/>
    </source>
</evidence>
<name>A0A8J2KLP1_9HEXA</name>
<evidence type="ECO:0000313" key="1">
    <source>
        <dbReference type="EMBL" id="CAG7819308.1"/>
    </source>
</evidence>
<dbReference type="AlphaFoldDB" id="A0A8J2KLP1"/>
<organism evidence="1 2">
    <name type="scientific">Allacma fusca</name>
    <dbReference type="NCBI Taxonomy" id="39272"/>
    <lineage>
        <taxon>Eukaryota</taxon>
        <taxon>Metazoa</taxon>
        <taxon>Ecdysozoa</taxon>
        <taxon>Arthropoda</taxon>
        <taxon>Hexapoda</taxon>
        <taxon>Collembola</taxon>
        <taxon>Symphypleona</taxon>
        <taxon>Sminthuridae</taxon>
        <taxon>Allacma</taxon>
    </lineage>
</organism>
<proteinExistence type="predicted"/>
<protein>
    <submittedName>
        <fullName evidence="1">Uncharacterized protein</fullName>
    </submittedName>
</protein>
<dbReference type="EMBL" id="CAJVCH010446084">
    <property type="protein sequence ID" value="CAG7819308.1"/>
    <property type="molecule type" value="Genomic_DNA"/>
</dbReference>
<gene>
    <name evidence="1" type="ORF">AFUS01_LOCUS29767</name>
</gene>
<sequence>MDGDIRIEFDIPRLGLCGGRDRKRLSEAKSRSIKVWEMETAEKERERRDEVKWEAQDLCTSPIVSFDSVRVHQFRIEWTLGIELQAHYISKSQAGAKITPCVQHYQYLPRARRSSSNYLCHNFKEVQGVVSYR</sequence>